<feature type="binding site" evidence="15">
    <location>
        <position position="261"/>
    </location>
    <ligand>
        <name>Ca(2+)</name>
        <dbReference type="ChEBI" id="CHEBI:29108"/>
        <label>2</label>
    </ligand>
</feature>
<feature type="disulfide bond" evidence="17">
    <location>
        <begin position="213"/>
        <end position="245"/>
    </location>
</feature>
<evidence type="ECO:0000256" key="3">
    <source>
        <dbReference type="ARBA" id="ARBA00022559"/>
    </source>
</evidence>
<dbReference type="PANTHER" id="PTHR31388:SF270">
    <property type="entry name" value="PEROXIDASE 22-RELATED"/>
    <property type="match status" value="1"/>
</dbReference>
<dbReference type="InterPro" id="IPR002016">
    <property type="entry name" value="Haem_peroxidase"/>
</dbReference>
<protein>
    <recommendedName>
        <fullName evidence="19">Plant heme peroxidase family profile domain-containing protein</fullName>
    </recommendedName>
</protein>
<evidence type="ECO:0000256" key="17">
    <source>
        <dbReference type="PIRSR" id="PIRSR600823-5"/>
    </source>
</evidence>
<evidence type="ECO:0000256" key="13">
    <source>
        <dbReference type="PIRSR" id="PIRSR600823-1"/>
    </source>
</evidence>
<comment type="cofactor">
    <cofactor evidence="15">
        <name>Ca(2+)</name>
        <dbReference type="ChEBI" id="CHEBI:29108"/>
    </cofactor>
    <text evidence="15">Binds 2 calcium ions per subunit.</text>
</comment>
<dbReference type="Proteomes" id="UP000734854">
    <property type="component" value="Unassembled WGS sequence"/>
</dbReference>
<organism evidence="20 21">
    <name type="scientific">Zingiber officinale</name>
    <name type="common">Ginger</name>
    <name type="synonym">Amomum zingiber</name>
    <dbReference type="NCBI Taxonomy" id="94328"/>
    <lineage>
        <taxon>Eukaryota</taxon>
        <taxon>Viridiplantae</taxon>
        <taxon>Streptophyta</taxon>
        <taxon>Embryophyta</taxon>
        <taxon>Tracheophyta</taxon>
        <taxon>Spermatophyta</taxon>
        <taxon>Magnoliopsida</taxon>
        <taxon>Liliopsida</taxon>
        <taxon>Zingiberales</taxon>
        <taxon>Zingiberaceae</taxon>
        <taxon>Zingiber</taxon>
    </lineage>
</organism>
<dbReference type="InterPro" id="IPR019793">
    <property type="entry name" value="Peroxidases_heam-ligand_BS"/>
</dbReference>
<evidence type="ECO:0000256" key="4">
    <source>
        <dbReference type="ARBA" id="ARBA00022617"/>
    </source>
</evidence>
<feature type="signal peptide" evidence="18">
    <location>
        <begin position="1"/>
        <end position="38"/>
    </location>
</feature>
<keyword evidence="7" id="KW-0560">Oxidoreductase</keyword>
<feature type="disulfide bond" evidence="17">
    <location>
        <begin position="135"/>
        <end position="338"/>
    </location>
</feature>
<evidence type="ECO:0000256" key="2">
    <source>
        <dbReference type="ARBA" id="ARBA00006873"/>
    </source>
</evidence>
<dbReference type="GO" id="GO:0140825">
    <property type="term" value="F:lactoperoxidase activity"/>
    <property type="evidence" value="ECO:0007669"/>
    <property type="project" value="UniProtKB-EC"/>
</dbReference>
<evidence type="ECO:0000256" key="1">
    <source>
        <dbReference type="ARBA" id="ARBA00000189"/>
    </source>
</evidence>
<evidence type="ECO:0000256" key="7">
    <source>
        <dbReference type="ARBA" id="ARBA00023002"/>
    </source>
</evidence>
<dbReference type="FunFam" id="1.10.520.10:FF:000009">
    <property type="entry name" value="Peroxidase"/>
    <property type="match status" value="1"/>
</dbReference>
<accession>A0A8J5G2E0</accession>
<dbReference type="InterPro" id="IPR033905">
    <property type="entry name" value="Secretory_peroxidase"/>
</dbReference>
<dbReference type="OrthoDB" id="2113341at2759"/>
<keyword evidence="9 17" id="KW-1015">Disulfide bond</keyword>
<evidence type="ECO:0000256" key="5">
    <source>
        <dbReference type="ARBA" id="ARBA00022723"/>
    </source>
</evidence>
<evidence type="ECO:0000256" key="8">
    <source>
        <dbReference type="ARBA" id="ARBA00023004"/>
    </source>
</evidence>
<comment type="catalytic activity">
    <reaction evidence="1">
        <text>2 a phenolic donor + H2O2 = 2 a phenolic radical donor + 2 H2O</text>
        <dbReference type="Rhea" id="RHEA:56136"/>
        <dbReference type="ChEBI" id="CHEBI:15377"/>
        <dbReference type="ChEBI" id="CHEBI:16240"/>
        <dbReference type="ChEBI" id="CHEBI:139520"/>
        <dbReference type="ChEBI" id="CHEBI:139521"/>
        <dbReference type="EC" id="1.11.1.7"/>
    </reaction>
</comment>
<dbReference type="PROSITE" id="PS50873">
    <property type="entry name" value="PEROXIDASE_4"/>
    <property type="match status" value="1"/>
</dbReference>
<keyword evidence="6 15" id="KW-0106">Calcium</keyword>
<evidence type="ECO:0000256" key="6">
    <source>
        <dbReference type="ARBA" id="ARBA00022837"/>
    </source>
</evidence>
<evidence type="ECO:0000256" key="15">
    <source>
        <dbReference type="PIRSR" id="PIRSR600823-3"/>
    </source>
</evidence>
<evidence type="ECO:0000256" key="9">
    <source>
        <dbReference type="ARBA" id="ARBA00023157"/>
    </source>
</evidence>
<keyword evidence="4" id="KW-0349">Heme</keyword>
<feature type="active site" description="Proton acceptor" evidence="13">
    <location>
        <position position="80"/>
    </location>
</feature>
<feature type="binding site" evidence="15">
    <location>
        <position position="81"/>
    </location>
    <ligand>
        <name>Ca(2+)</name>
        <dbReference type="ChEBI" id="CHEBI:29108"/>
        <label>1</label>
    </ligand>
</feature>
<proteinExistence type="inferred from homology"/>
<comment type="cofactor">
    <cofactor evidence="15">
        <name>heme b</name>
        <dbReference type="ChEBI" id="CHEBI:60344"/>
    </cofactor>
    <text evidence="15">Binds 1 heme b (iron(II)-protoporphyrin IX) group per subunit.</text>
</comment>
<evidence type="ECO:0000256" key="18">
    <source>
        <dbReference type="SAM" id="SignalP"/>
    </source>
</evidence>
<keyword evidence="11" id="KW-0873">Pyrrolidone carboxylic acid</keyword>
<comment type="caution">
    <text evidence="20">The sequence shown here is derived from an EMBL/GenBank/DDBJ whole genome shotgun (WGS) entry which is preliminary data.</text>
</comment>
<keyword evidence="5 15" id="KW-0479">Metal-binding</keyword>
<dbReference type="CDD" id="cd00693">
    <property type="entry name" value="secretory_peroxidase"/>
    <property type="match status" value="1"/>
</dbReference>
<feature type="disulfide bond" evidence="17">
    <location>
        <begin position="82"/>
        <end position="87"/>
    </location>
</feature>
<evidence type="ECO:0000256" key="10">
    <source>
        <dbReference type="ARBA" id="ARBA00023180"/>
    </source>
</evidence>
<feature type="disulfide bond" evidence="17">
    <location>
        <begin position="49"/>
        <end position="129"/>
    </location>
</feature>
<feature type="binding site" evidence="15">
    <location>
        <position position="258"/>
    </location>
    <ligand>
        <name>Ca(2+)</name>
        <dbReference type="ChEBI" id="CHEBI:29108"/>
        <label>2</label>
    </ligand>
</feature>
<dbReference type="GO" id="GO:0042744">
    <property type="term" value="P:hydrogen peroxide catabolic process"/>
    <property type="evidence" value="ECO:0007669"/>
    <property type="project" value="UniProtKB-KW"/>
</dbReference>
<dbReference type="Pfam" id="PF00141">
    <property type="entry name" value="peroxidase"/>
    <property type="match status" value="1"/>
</dbReference>
<dbReference type="GO" id="GO:0046872">
    <property type="term" value="F:metal ion binding"/>
    <property type="evidence" value="ECO:0007669"/>
    <property type="project" value="UniProtKB-KW"/>
</dbReference>
<evidence type="ECO:0000256" key="14">
    <source>
        <dbReference type="PIRSR" id="PIRSR600823-2"/>
    </source>
</evidence>
<dbReference type="PROSITE" id="PS00435">
    <property type="entry name" value="PEROXIDASE_1"/>
    <property type="match status" value="1"/>
</dbReference>
<feature type="binding site" evidence="15">
    <location>
        <position position="90"/>
    </location>
    <ligand>
        <name>Ca(2+)</name>
        <dbReference type="ChEBI" id="CHEBI:29108"/>
        <label>1</label>
    </ligand>
</feature>
<evidence type="ECO:0000256" key="12">
    <source>
        <dbReference type="ARBA" id="ARBA00023324"/>
    </source>
</evidence>
<feature type="binding site" evidence="15">
    <location>
        <position position="102"/>
    </location>
    <ligand>
        <name>Ca(2+)</name>
        <dbReference type="ChEBI" id="CHEBI:29108"/>
        <label>1</label>
    </ligand>
</feature>
<feature type="binding site" evidence="15">
    <location>
        <position position="207"/>
    </location>
    <ligand>
        <name>Ca(2+)</name>
        <dbReference type="ChEBI" id="CHEBI:29108"/>
        <label>2</label>
    </ligand>
</feature>
<name>A0A8J5G2E0_ZINOF</name>
<feature type="chain" id="PRO_5035290343" description="Plant heme peroxidase family profile domain-containing protein" evidence="18">
    <location>
        <begin position="39"/>
        <end position="363"/>
    </location>
</feature>
<comment type="similarity">
    <text evidence="2">Belongs to the peroxidase family. Ascorbate peroxidase subfamily.</text>
</comment>
<keyword evidence="8 15" id="KW-0408">Iron</keyword>
<dbReference type="GO" id="GO:0020037">
    <property type="term" value="F:heme binding"/>
    <property type="evidence" value="ECO:0007669"/>
    <property type="project" value="InterPro"/>
</dbReference>
<dbReference type="AlphaFoldDB" id="A0A8J5G2E0"/>
<feature type="binding site" evidence="15">
    <location>
        <position position="88"/>
    </location>
    <ligand>
        <name>Ca(2+)</name>
        <dbReference type="ChEBI" id="CHEBI:29108"/>
        <label>1</label>
    </ligand>
</feature>
<evidence type="ECO:0000313" key="20">
    <source>
        <dbReference type="EMBL" id="KAG6497212.1"/>
    </source>
</evidence>
<feature type="binding site" evidence="15">
    <location>
        <position position="86"/>
    </location>
    <ligand>
        <name>Ca(2+)</name>
        <dbReference type="ChEBI" id="CHEBI:29108"/>
        <label>1</label>
    </ligand>
</feature>
<sequence length="363" mass="39057">MTSFFSSSHVFSSSSLHNPMLLLLLGFTIVFHVHECEAQLTTTFYDTTCPNVSTIVRDQVRQAQSSDLRILASLTRLFFHDCFANGCDGSILLDNSSTIVTEKDAAPNNNSVRGFDVIDNIKVAVENNCSGIVSCSDILAIAAEASVNLAGGPTWSVLLGRRDGTTTNLTAANNLPSPFDNVTILQQKFAAVNLTVTDLIALSGAHTFGRAQCRTFNQRLFNFSNTGNPDPSLNTTYLSALQQSCPQGGNISVLNDLDVSTPDTFDNQYYTNLQSLRGLLQTDQDLLSAASTNASTAPIVNDFAANQTTFFESFLEAMIKMGNIGVLTGSNGEIRSNCRQVNGASDMLMIEVGAKRSSSVENI</sequence>
<evidence type="ECO:0000313" key="21">
    <source>
        <dbReference type="Proteomes" id="UP000734854"/>
    </source>
</evidence>
<dbReference type="InterPro" id="IPR000823">
    <property type="entry name" value="Peroxidase_pln"/>
</dbReference>
<reference evidence="20 21" key="1">
    <citation type="submission" date="2020-08" db="EMBL/GenBank/DDBJ databases">
        <title>Plant Genome Project.</title>
        <authorList>
            <person name="Zhang R.-G."/>
        </authorList>
    </citation>
    <scope>NUCLEOTIDE SEQUENCE [LARGE SCALE GENOMIC DNA]</scope>
    <source>
        <tissue evidence="20">Rhizome</tissue>
    </source>
</reference>
<feature type="domain" description="Plant heme peroxidase family profile" evidence="19">
    <location>
        <begin position="39"/>
        <end position="342"/>
    </location>
</feature>
<keyword evidence="3" id="KW-0575">Peroxidase</keyword>
<keyword evidence="18" id="KW-0732">Signal</keyword>
<dbReference type="FunFam" id="1.10.420.10:FF:000001">
    <property type="entry name" value="Peroxidase"/>
    <property type="match status" value="1"/>
</dbReference>
<keyword evidence="10" id="KW-0325">Glycoprotein</keyword>
<dbReference type="PANTHER" id="PTHR31388">
    <property type="entry name" value="PEROXIDASE 72-RELATED"/>
    <property type="match status" value="1"/>
</dbReference>
<evidence type="ECO:0000256" key="11">
    <source>
        <dbReference type="ARBA" id="ARBA00023283"/>
    </source>
</evidence>
<feature type="binding site" evidence="14">
    <location>
        <position position="176"/>
    </location>
    <ligand>
        <name>substrate</name>
    </ligand>
</feature>
<feature type="binding site" evidence="15">
    <location>
        <position position="266"/>
    </location>
    <ligand>
        <name>Ca(2+)</name>
        <dbReference type="ChEBI" id="CHEBI:29108"/>
        <label>2</label>
    </ligand>
</feature>
<dbReference type="EMBL" id="JACMSC010000012">
    <property type="protein sequence ID" value="KAG6497212.1"/>
    <property type="molecule type" value="Genomic_DNA"/>
</dbReference>
<gene>
    <name evidence="20" type="ORF">ZIOFF_045102</name>
</gene>
<evidence type="ECO:0000259" key="19">
    <source>
        <dbReference type="PROSITE" id="PS50873"/>
    </source>
</evidence>
<keyword evidence="12" id="KW-0376">Hydrogen peroxide</keyword>
<dbReference type="GO" id="GO:0006979">
    <property type="term" value="P:response to oxidative stress"/>
    <property type="evidence" value="ECO:0007669"/>
    <property type="project" value="InterPro"/>
</dbReference>
<feature type="site" description="Transition state stabilizer" evidence="16">
    <location>
        <position position="76"/>
    </location>
</feature>
<evidence type="ECO:0000256" key="16">
    <source>
        <dbReference type="PIRSR" id="PIRSR600823-4"/>
    </source>
</evidence>
<feature type="binding site" description="axial binding residue" evidence="15">
    <location>
        <position position="206"/>
    </location>
    <ligand>
        <name>heme b</name>
        <dbReference type="ChEBI" id="CHEBI:60344"/>
    </ligand>
    <ligandPart>
        <name>Fe</name>
        <dbReference type="ChEBI" id="CHEBI:18248"/>
    </ligandPart>
</feature>
<keyword evidence="21" id="KW-1185">Reference proteome</keyword>